<organism evidence="1 2">
    <name type="scientific">Aspergillus fumigatus (strain CBS 144.89 / FGSC A1163 / CEA10)</name>
    <name type="common">Neosartorya fumigata</name>
    <dbReference type="NCBI Taxonomy" id="451804"/>
    <lineage>
        <taxon>Eukaryota</taxon>
        <taxon>Fungi</taxon>
        <taxon>Dikarya</taxon>
        <taxon>Ascomycota</taxon>
        <taxon>Pezizomycotina</taxon>
        <taxon>Eurotiomycetes</taxon>
        <taxon>Eurotiomycetidae</taxon>
        <taxon>Eurotiales</taxon>
        <taxon>Aspergillaceae</taxon>
        <taxon>Aspergillus</taxon>
        <taxon>Aspergillus subgen. Fumigati</taxon>
    </lineage>
</organism>
<reference evidence="1 2" key="1">
    <citation type="journal article" date="2008" name="PLoS Genet.">
        <title>Genomic islands in the pathogenic filamentous fungus Aspergillus fumigatus.</title>
        <authorList>
            <person name="Fedorova N.D."/>
            <person name="Khaldi N."/>
            <person name="Joardar V.S."/>
            <person name="Maiti R."/>
            <person name="Amedeo P."/>
            <person name="Anderson M.J."/>
            <person name="Crabtree J."/>
            <person name="Silva J.C."/>
            <person name="Badger J.H."/>
            <person name="Albarraq A."/>
            <person name="Angiuoli S."/>
            <person name="Bussey H."/>
            <person name="Bowyer P."/>
            <person name="Cotty P.J."/>
            <person name="Dyer P.S."/>
            <person name="Egan A."/>
            <person name="Galens K."/>
            <person name="Fraser-Liggett C.M."/>
            <person name="Haas B.J."/>
            <person name="Inman J.M."/>
            <person name="Kent R."/>
            <person name="Lemieux S."/>
            <person name="Malavazi I."/>
            <person name="Orvis J."/>
            <person name="Roemer T."/>
            <person name="Ronning C.M."/>
            <person name="Sundaram J.P."/>
            <person name="Sutton G."/>
            <person name="Turner G."/>
            <person name="Venter J.C."/>
            <person name="White O.R."/>
            <person name="Whitty B.R."/>
            <person name="Youngman P."/>
            <person name="Wolfe K.H."/>
            <person name="Goldman G.H."/>
            <person name="Wortman J.R."/>
            <person name="Jiang B."/>
            <person name="Denning D.W."/>
            <person name="Nierman W.C."/>
        </authorList>
    </citation>
    <scope>NUCLEOTIDE SEQUENCE [LARGE SCALE GENOMIC DNA]</scope>
    <source>
        <strain evidence="2">CBS 144.89 / FGSC A1163 / CEA10</strain>
    </source>
</reference>
<dbReference type="Proteomes" id="UP000001699">
    <property type="component" value="Unassembled WGS sequence"/>
</dbReference>
<dbReference type="AlphaFoldDB" id="B0Y237"/>
<gene>
    <name evidence="1" type="ORF">AFUB_061130</name>
</gene>
<evidence type="ECO:0000313" key="1">
    <source>
        <dbReference type="EMBL" id="EDP52080.1"/>
    </source>
</evidence>
<dbReference type="EMBL" id="DS499597">
    <property type="protein sequence ID" value="EDP52080.1"/>
    <property type="molecule type" value="Genomic_DNA"/>
</dbReference>
<dbReference type="VEuPathDB" id="FungiDB:AFUB_061130"/>
<name>B0Y237_ASPFC</name>
<sequence length="122" mass="13445">MKLSHLVRQICRIYLGGNTLLEDARILVRMSRWVMKRRDGRTHTLIDDHHGLQKSALCTGTKMRARSEQDYPSQGHLMAYRDKGEAINIKANGKGTGTSLSSRQKAGAGGALSVFSMQKGGC</sequence>
<keyword evidence="2" id="KW-1185">Reference proteome</keyword>
<evidence type="ECO:0000313" key="2">
    <source>
        <dbReference type="Proteomes" id="UP000001699"/>
    </source>
</evidence>
<proteinExistence type="predicted"/>
<protein>
    <submittedName>
        <fullName evidence="1">Uncharacterized protein</fullName>
    </submittedName>
</protein>
<accession>B0Y237</accession>
<dbReference type="HOGENOM" id="CLU_2026183_0_0_1"/>